<accession>A0A2S4JFR7</accession>
<dbReference type="AlphaFoldDB" id="A0A2S4JFR7"/>
<keyword evidence="1" id="KW-0472">Membrane</keyword>
<comment type="caution">
    <text evidence="4">The sequence shown here is derived from an EMBL/GenBank/DDBJ whole genome shotgun (WGS) entry which is preliminary data.</text>
</comment>
<dbReference type="Gene3D" id="3.10.560.10">
    <property type="entry name" value="Outer membrane lipoprotein wza domain like"/>
    <property type="match status" value="3"/>
</dbReference>
<keyword evidence="1" id="KW-0812">Transmembrane</keyword>
<evidence type="ECO:0000313" key="5">
    <source>
        <dbReference type="Proteomes" id="UP000237350"/>
    </source>
</evidence>
<dbReference type="RefSeq" id="WP_181015625.1">
    <property type="nucleotide sequence ID" value="NZ_LPWH01000123.1"/>
</dbReference>
<keyword evidence="5" id="KW-1185">Reference proteome</keyword>
<dbReference type="PANTHER" id="PTHR33619">
    <property type="entry name" value="POLYSACCHARIDE EXPORT PROTEIN GFCE-RELATED"/>
    <property type="match status" value="1"/>
</dbReference>
<dbReference type="PANTHER" id="PTHR33619:SF3">
    <property type="entry name" value="POLYSACCHARIDE EXPORT PROTEIN GFCE-RELATED"/>
    <property type="match status" value="1"/>
</dbReference>
<dbReference type="EMBL" id="LPWH01000123">
    <property type="protein sequence ID" value="POQ98356.1"/>
    <property type="molecule type" value="Genomic_DNA"/>
</dbReference>
<organism evidence="4 5">
    <name type="scientific">Alkalispirochaeta sphaeroplastigenens</name>
    <dbReference type="NCBI Taxonomy" id="1187066"/>
    <lineage>
        <taxon>Bacteria</taxon>
        <taxon>Pseudomonadati</taxon>
        <taxon>Spirochaetota</taxon>
        <taxon>Spirochaetia</taxon>
        <taxon>Spirochaetales</taxon>
        <taxon>Spirochaetaceae</taxon>
        <taxon>Alkalispirochaeta</taxon>
    </lineage>
</organism>
<dbReference type="InterPro" id="IPR019554">
    <property type="entry name" value="Soluble_ligand-bd"/>
</dbReference>
<gene>
    <name evidence="4" type="ORF">AU468_13445</name>
</gene>
<keyword evidence="2" id="KW-0732">Signal</keyword>
<dbReference type="GO" id="GO:0015159">
    <property type="term" value="F:polysaccharide transmembrane transporter activity"/>
    <property type="evidence" value="ECO:0007669"/>
    <property type="project" value="InterPro"/>
</dbReference>
<feature type="domain" description="Soluble ligand binding" evidence="3">
    <location>
        <begin position="221"/>
        <end position="274"/>
    </location>
</feature>
<protein>
    <recommendedName>
        <fullName evidence="3">Soluble ligand binding domain-containing protein</fullName>
    </recommendedName>
</protein>
<feature type="signal peptide" evidence="2">
    <location>
        <begin position="1"/>
        <end position="29"/>
    </location>
</feature>
<keyword evidence="1" id="KW-1133">Transmembrane helix</keyword>
<evidence type="ECO:0000259" key="3">
    <source>
        <dbReference type="Pfam" id="PF10531"/>
    </source>
</evidence>
<sequence length="506" mass="55943">MSERTQQKSHAPARLLLVALLLLCQGLLAAQEISGTGVAPGADTQDASQLRRVTLATTDPAYPVTPGDIYRVRFMPGSQAVSLDVVVQSDLTVELGVVGSFSARNMLYSELRAEIRRRINAAYPGSQPAVQIHATGLFQVPVTGEVSSAYRFEAWGLSRLSQVISGRTTDRASLRTVEVISSDGTTTRYDLFRAHRFGEQDQDPLIRPGDHVVVHRAERLVTLQGEVRRSGRYELLDGEHLQELLHHYGDGPTPAADLEQIRIIRTDPLPGQPSRTLQADLKDLARRDQPFLLEEGDQVTLFAKDAFLPVVFFEGAIQGTEEAAPGTPSGYARHPYRFRPGTLLSQAVRATADRFLPGSDLSQAYVMRTMAQGGEVISVNLEELLYQRAPASDMELKTGDRIVLPFRQNFVIVSGAVHAPGRYPYVPGRTYEYYMAQAGGTDRNRHMGDRPKIRTVDGRRRSKGDEIQPEDTIHFSTNSLFFFVGPIATIVSTTTSIVLLYLNLRD</sequence>
<dbReference type="Pfam" id="PF10531">
    <property type="entry name" value="SLBB"/>
    <property type="match status" value="1"/>
</dbReference>
<dbReference type="InterPro" id="IPR049712">
    <property type="entry name" value="Poly_export"/>
</dbReference>
<reference evidence="5" key="1">
    <citation type="submission" date="2015-12" db="EMBL/GenBank/DDBJ databases">
        <authorList>
            <person name="Lodha T.D."/>
            <person name="Chintalapati S."/>
            <person name="Chintalapati V.R."/>
            <person name="Sravanthi T."/>
        </authorList>
    </citation>
    <scope>NUCLEOTIDE SEQUENCE [LARGE SCALE GENOMIC DNA]</scope>
    <source>
        <strain evidence="5">JC133</strain>
    </source>
</reference>
<evidence type="ECO:0000313" key="4">
    <source>
        <dbReference type="EMBL" id="POQ98356.1"/>
    </source>
</evidence>
<feature type="transmembrane region" description="Helical" evidence="1">
    <location>
        <begin position="480"/>
        <end position="502"/>
    </location>
</feature>
<evidence type="ECO:0000256" key="2">
    <source>
        <dbReference type="SAM" id="SignalP"/>
    </source>
</evidence>
<name>A0A2S4JFR7_9SPIO</name>
<evidence type="ECO:0000256" key="1">
    <source>
        <dbReference type="SAM" id="Phobius"/>
    </source>
</evidence>
<dbReference type="Proteomes" id="UP000237350">
    <property type="component" value="Unassembled WGS sequence"/>
</dbReference>
<proteinExistence type="predicted"/>
<feature type="chain" id="PRO_5015672416" description="Soluble ligand binding domain-containing protein" evidence="2">
    <location>
        <begin position="30"/>
        <end position="506"/>
    </location>
</feature>